<proteinExistence type="predicted"/>
<dbReference type="AlphaFoldDB" id="A0A7R8WHE7"/>
<dbReference type="Gene3D" id="3.30.420.10">
    <property type="entry name" value="Ribonuclease H-like superfamily/Ribonuclease H"/>
    <property type="match status" value="1"/>
</dbReference>
<organism evidence="2">
    <name type="scientific">Cyprideis torosa</name>
    <dbReference type="NCBI Taxonomy" id="163714"/>
    <lineage>
        <taxon>Eukaryota</taxon>
        <taxon>Metazoa</taxon>
        <taxon>Ecdysozoa</taxon>
        <taxon>Arthropoda</taxon>
        <taxon>Crustacea</taxon>
        <taxon>Oligostraca</taxon>
        <taxon>Ostracoda</taxon>
        <taxon>Podocopa</taxon>
        <taxon>Podocopida</taxon>
        <taxon>Cytherocopina</taxon>
        <taxon>Cytheroidea</taxon>
        <taxon>Cytherideidae</taxon>
        <taxon>Cyprideis</taxon>
    </lineage>
</organism>
<dbReference type="EMBL" id="OB661710">
    <property type="protein sequence ID" value="CAD7228809.1"/>
    <property type="molecule type" value="Genomic_DNA"/>
</dbReference>
<feature type="region of interest" description="Disordered" evidence="1">
    <location>
        <begin position="650"/>
        <end position="670"/>
    </location>
</feature>
<dbReference type="GO" id="GO:0006139">
    <property type="term" value="P:nucleobase-containing compound metabolic process"/>
    <property type="evidence" value="ECO:0007669"/>
    <property type="project" value="InterPro"/>
</dbReference>
<dbReference type="GO" id="GO:0003676">
    <property type="term" value="F:nucleic acid binding"/>
    <property type="evidence" value="ECO:0007669"/>
    <property type="project" value="InterPro"/>
</dbReference>
<dbReference type="InterPro" id="IPR002782">
    <property type="entry name" value="Mut7-C_RNAse_dom"/>
</dbReference>
<dbReference type="GO" id="GO:0008408">
    <property type="term" value="F:3'-5' exonuclease activity"/>
    <property type="evidence" value="ECO:0007669"/>
    <property type="project" value="InterPro"/>
</dbReference>
<dbReference type="Pfam" id="PF01927">
    <property type="entry name" value="Mut7-C"/>
    <property type="match status" value="1"/>
</dbReference>
<name>A0A7R8WHE7_9CRUS</name>
<dbReference type="Pfam" id="PF01612">
    <property type="entry name" value="DNA_pol_A_exo1"/>
    <property type="match status" value="1"/>
</dbReference>
<evidence type="ECO:0000313" key="2">
    <source>
        <dbReference type="EMBL" id="CAD7228809.1"/>
    </source>
</evidence>
<dbReference type="PANTHER" id="PTHR47765">
    <property type="entry name" value="3'-5' EXONUCLEASE DOMAIN-CONTAINING PROTEIN"/>
    <property type="match status" value="1"/>
</dbReference>
<dbReference type="InterPro" id="IPR002562">
    <property type="entry name" value="3'-5'_exonuclease_dom"/>
</dbReference>
<reference evidence="2" key="1">
    <citation type="submission" date="2020-11" db="EMBL/GenBank/DDBJ databases">
        <authorList>
            <person name="Tran Van P."/>
        </authorList>
    </citation>
    <scope>NUCLEOTIDE SEQUENCE</scope>
</reference>
<dbReference type="InterPro" id="IPR036397">
    <property type="entry name" value="RNaseH_sf"/>
</dbReference>
<feature type="compositionally biased region" description="Basic residues" evidence="1">
    <location>
        <begin position="658"/>
        <end position="667"/>
    </location>
</feature>
<protein>
    <submittedName>
        <fullName evidence="2">Uncharacterized protein</fullName>
    </submittedName>
</protein>
<gene>
    <name evidence="2" type="ORF">CTOB1V02_LOCUS6687</name>
</gene>
<dbReference type="SUPFAM" id="SSF53098">
    <property type="entry name" value="Ribonuclease H-like"/>
    <property type="match status" value="1"/>
</dbReference>
<dbReference type="InterPro" id="IPR052408">
    <property type="entry name" value="Exonuclease_MUT-7-like"/>
</dbReference>
<dbReference type="OrthoDB" id="18193at2759"/>
<sequence length="1123" mass="127331">MSRPKHRSRTNRVYVHSLLPAGAEDDEDQEIWTTQVTSFSQEVIEFPSTLLRKVSEVLLCQSNASKDIKLIVDKFFNSRHSDGGMDSVLKDAMWLLENCPRGDLNKSRHKSPVVSVLWFLEEWLREKSFELASNGSMDLVPKDVKEKVMEWMNNRTTTGTLRSLVSSVFHLPVNSEYLIPFVEDQIAAGQLALAAEWCNLLNLTLPLGKLALPLLARYDLTPLEAYLEQRLDDQRKIVRTLDSLIGMDRMPRIEHARSFLMFGAPHENFSSTKSLRVLCKRWIRKWRLEGEEDLFPNLLRAERIAYLHHILYRFYDGLNTTENFREIVFGELHRDPDLIPVMLGTLFATRRGEEEGVLVAAAFNVDSSGMSRHLQKQIRDAKYSVDFGRLPFRPPNSLWNEQGSLNPLGPSGILDVVYVQAEDHFMDMLQEVSQCNRVAIDSEWGTASALGSSPVALLQIAVDDHRVFLIDFLALKKRLQEGLIVELFQVLLGNNPNRLVIGYGLGGDFNILLDEFSSLAHEFITKPSFFKAQLLDLQWLWCRELTKFPRIFFQRNCSQDKKGLQDLTMAVYGETLEKKEQVSRWENRPLRSAQVKYAAKDALILLRLERSLSSFALDAGLPWLDWLKQSSCHVQRDCLRLSRQVEGGVEEAEGAAGRGKRRGRGGRGAKSLDPAILLAKLKREDDCSSPGLSGRRPARELKVVVDTMLQGLGKNLRSVGVDCRILENSETHQHCVEYSNEENRVILTRGLVYQKLSRHVPSGMCYQVVADNLIEQVKEVIEFFNISVLPADVFSRCQVCNSDDFQRLSPDSFKSLLSPGPHASFPTDPPGQFFYYANSRIPRSFFLEETCDKSRIFYICEMCEKVYWDGSHYGKVLAGRYREVISNAEDLHSSKEGSAVVEQQGGEDFVPCPVLFKRQVENCNYSSPRNLCAAWLHTSQTCTKDTACAFLQANMFGVSHLQYCECPGSRACPLIWDSEDGRSITQGSDQYKFCETVSPVKHHRCNPHEIAHISQSYFNKTTDEHVFTRVHLFCTCPGSSRYTMQDMREGNDRDFEVVTSIDRCAPIPPCEWNTPCKTVSVTEELSLVSAVCSCPNSLSCPSNGVTMETMEFGGNILRVIGCQ</sequence>
<evidence type="ECO:0000256" key="1">
    <source>
        <dbReference type="SAM" id="MobiDB-lite"/>
    </source>
</evidence>
<dbReference type="InterPro" id="IPR012337">
    <property type="entry name" value="RNaseH-like_sf"/>
</dbReference>
<dbReference type="Gene3D" id="2.20.20.160">
    <property type="match status" value="1"/>
</dbReference>
<accession>A0A7R8WHE7</accession>
<dbReference type="PANTHER" id="PTHR47765:SF2">
    <property type="entry name" value="EXONUCLEASE MUT-7 HOMOLOG"/>
    <property type="match status" value="1"/>
</dbReference>